<protein>
    <submittedName>
        <fullName evidence="2">Uncharacterized protein</fullName>
    </submittedName>
</protein>
<dbReference type="KEGG" id="gbe:GbCGDNIH1_8023"/>
<feature type="transmembrane region" description="Helical" evidence="1">
    <location>
        <begin position="31"/>
        <end position="49"/>
    </location>
</feature>
<dbReference type="AlphaFoldDB" id="A0A286M338"/>
<dbReference type="Proteomes" id="UP000001963">
    <property type="component" value="Chromosome"/>
</dbReference>
<gene>
    <name evidence="2" type="ordered locus">GbCGDNIH1_8023</name>
</gene>
<dbReference type="EMBL" id="CP000394">
    <property type="protein sequence ID" value="ASV62437.1"/>
    <property type="molecule type" value="Genomic_DNA"/>
</dbReference>
<name>A0A286M338_GRABC</name>
<keyword evidence="3" id="KW-1185">Reference proteome</keyword>
<keyword evidence="1" id="KW-1133">Transmembrane helix</keyword>
<evidence type="ECO:0000313" key="2">
    <source>
        <dbReference type="EMBL" id="ASV62437.1"/>
    </source>
</evidence>
<keyword evidence="1" id="KW-0812">Transmembrane</keyword>
<evidence type="ECO:0000256" key="1">
    <source>
        <dbReference type="SAM" id="Phobius"/>
    </source>
</evidence>
<accession>A0A286M338</accession>
<sequence>MNSVVYIKKTPTSHNIVIKIDFVFLNKNKNILSVVFYRFIESYFIYFILKTKKNIFYFLKFVFIYNIFQN</sequence>
<organism evidence="2 3">
    <name type="scientific">Granulibacter bethesdensis (strain ATCC BAA-1260 / CGDNIH1)</name>
    <dbReference type="NCBI Taxonomy" id="391165"/>
    <lineage>
        <taxon>Bacteria</taxon>
        <taxon>Pseudomonadati</taxon>
        <taxon>Pseudomonadota</taxon>
        <taxon>Alphaproteobacteria</taxon>
        <taxon>Acetobacterales</taxon>
        <taxon>Acetobacteraceae</taxon>
        <taxon>Granulibacter</taxon>
    </lineage>
</organism>
<reference evidence="2 3" key="1">
    <citation type="journal article" date="2007" name="J. Bacteriol.">
        <title>Genome sequence analysis of the emerging human pathogenic acetic acid bacterium Granulibacter bethesdensis.</title>
        <authorList>
            <person name="Greenberg D.E."/>
            <person name="Porcella S.F."/>
            <person name="Zelazny A.M."/>
            <person name="Virtaneva K."/>
            <person name="Sturdevant D.E."/>
            <person name="Kupko J.J.III."/>
            <person name="Barbian K.D."/>
            <person name="Babar A."/>
            <person name="Dorward D.W."/>
            <person name="Holland S.M."/>
        </authorList>
    </citation>
    <scope>NUCLEOTIDE SEQUENCE [LARGE SCALE GENOMIC DNA]</scope>
    <source>
        <strain evidence="3">ATCC BAA-1260 / CGDNIH1</strain>
    </source>
</reference>
<evidence type="ECO:0000313" key="3">
    <source>
        <dbReference type="Proteomes" id="UP000001963"/>
    </source>
</evidence>
<proteinExistence type="predicted"/>
<keyword evidence="1" id="KW-0472">Membrane</keyword>